<dbReference type="Gene3D" id="2.10.260.10">
    <property type="match status" value="1"/>
</dbReference>
<evidence type="ECO:0000256" key="1">
    <source>
        <dbReference type="PROSITE-ProRule" id="PRU01076"/>
    </source>
</evidence>
<dbReference type="SUPFAM" id="SSF89447">
    <property type="entry name" value="AbrB/MazE/MraZ-like"/>
    <property type="match status" value="1"/>
</dbReference>
<keyword evidence="1" id="KW-0238">DNA-binding</keyword>
<dbReference type="GO" id="GO:0003677">
    <property type="term" value="F:DNA binding"/>
    <property type="evidence" value="ECO:0007669"/>
    <property type="project" value="UniProtKB-UniRule"/>
</dbReference>
<dbReference type="SMART" id="SM00966">
    <property type="entry name" value="SpoVT_AbrB"/>
    <property type="match status" value="1"/>
</dbReference>
<proteinExistence type="predicted"/>
<name>A0A1Z4VSJ7_9GAMM</name>
<sequence>MTSVTISEKYQIVIPKAARQALHLKPGEKIEVLVYDGRLEFIPVRDLKTARGFLKGIDTEVPRDKDRV</sequence>
<gene>
    <name evidence="3" type="ORF">FOKN1_2229</name>
</gene>
<dbReference type="InterPro" id="IPR037914">
    <property type="entry name" value="SpoVT-AbrB_sf"/>
</dbReference>
<evidence type="ECO:0000259" key="2">
    <source>
        <dbReference type="PROSITE" id="PS51740"/>
    </source>
</evidence>
<dbReference type="PROSITE" id="PS51740">
    <property type="entry name" value="SPOVT_ABRB"/>
    <property type="match status" value="1"/>
</dbReference>
<dbReference type="Proteomes" id="UP000218765">
    <property type="component" value="Chromosome"/>
</dbReference>
<dbReference type="InterPro" id="IPR007159">
    <property type="entry name" value="SpoVT-AbrB_dom"/>
</dbReference>
<evidence type="ECO:0000313" key="3">
    <source>
        <dbReference type="EMBL" id="BAZ94606.1"/>
    </source>
</evidence>
<dbReference type="AlphaFoldDB" id="A0A1Z4VSJ7"/>
<feature type="domain" description="SpoVT-AbrB" evidence="2">
    <location>
        <begin position="1"/>
        <end position="46"/>
    </location>
</feature>
<dbReference type="OrthoDB" id="9811597at2"/>
<dbReference type="KEGG" id="ttc:FOKN1_2229"/>
<evidence type="ECO:0000313" key="4">
    <source>
        <dbReference type="Proteomes" id="UP000218765"/>
    </source>
</evidence>
<dbReference type="EMBL" id="AP018052">
    <property type="protein sequence ID" value="BAZ94606.1"/>
    <property type="molecule type" value="Genomic_DNA"/>
</dbReference>
<dbReference type="RefSeq" id="WP_096366678.1">
    <property type="nucleotide sequence ID" value="NZ_AP018052.1"/>
</dbReference>
<keyword evidence="4" id="KW-1185">Reference proteome</keyword>
<reference evidence="3 4" key="1">
    <citation type="submission" date="2017-05" db="EMBL/GenBank/DDBJ databases">
        <title>Thiocyanate degradation by Thiohalobacter thiocyanaticus FOKN1.</title>
        <authorList>
            <person name="Oshiki M."/>
            <person name="Fukushima T."/>
            <person name="Kawano S."/>
            <person name="Nakagawa J."/>
        </authorList>
    </citation>
    <scope>NUCLEOTIDE SEQUENCE [LARGE SCALE GENOMIC DNA]</scope>
    <source>
        <strain evidence="3 4">FOKN1</strain>
    </source>
</reference>
<protein>
    <submittedName>
        <fullName evidence="3">Transcriptional regulator</fullName>
    </submittedName>
</protein>
<accession>A0A1Z4VSJ7</accession>
<dbReference type="Pfam" id="PF04014">
    <property type="entry name" value="MazE_antitoxin"/>
    <property type="match status" value="1"/>
</dbReference>
<organism evidence="3 4">
    <name type="scientific">Thiohalobacter thiocyanaticus</name>
    <dbReference type="NCBI Taxonomy" id="585455"/>
    <lineage>
        <taxon>Bacteria</taxon>
        <taxon>Pseudomonadati</taxon>
        <taxon>Pseudomonadota</taxon>
        <taxon>Gammaproteobacteria</taxon>
        <taxon>Thiohalobacterales</taxon>
        <taxon>Thiohalobacteraceae</taxon>
        <taxon>Thiohalobacter</taxon>
    </lineage>
</organism>
<dbReference type="NCBIfam" id="TIGR01439">
    <property type="entry name" value="lp_hng_hel_AbrB"/>
    <property type="match status" value="1"/>
</dbReference>